<reference evidence="1 2" key="1">
    <citation type="submission" date="2016-10" db="EMBL/GenBank/DDBJ databases">
        <authorList>
            <person name="de Groot N.N."/>
        </authorList>
    </citation>
    <scope>NUCLEOTIDE SEQUENCE [LARGE SCALE GENOMIC DNA]</scope>
    <source>
        <strain evidence="1 2">DSM 21039</strain>
    </source>
</reference>
<dbReference type="PANTHER" id="PTHR42905">
    <property type="entry name" value="PHOSPHOENOLPYRUVATE CARBOXYLASE"/>
    <property type="match status" value="1"/>
</dbReference>
<dbReference type="Proteomes" id="UP000198984">
    <property type="component" value="Unassembled WGS sequence"/>
</dbReference>
<organism evidence="1 2">
    <name type="scientific">Chitinophaga rupis</name>
    <dbReference type="NCBI Taxonomy" id="573321"/>
    <lineage>
        <taxon>Bacteria</taxon>
        <taxon>Pseudomonadati</taxon>
        <taxon>Bacteroidota</taxon>
        <taxon>Chitinophagia</taxon>
        <taxon>Chitinophagales</taxon>
        <taxon>Chitinophagaceae</taxon>
        <taxon>Chitinophaga</taxon>
    </lineage>
</organism>
<sequence>MSDYEKFLDLHHQAKPLVIANAWNVKSAQLIEKNGFDAIATSSGAIADSLGYADGEKIPFAELLYMLERIRSCTGIPLSVDMERGYADNLNDLNVNIQKLIDIGVAGINLEDPQGEDIYLKKLSSIKNYLARTNQQLFINARTDVFLLKLPSPLETTLRRAKLYQEAGADGLFVTGVQDPDIIKEITAATSLPVNVVGTPKLSSIQTLAECGIKRISMAVFLYRATYNQLENIVKNITATHSFTPLHQPS</sequence>
<dbReference type="CDD" id="cd00377">
    <property type="entry name" value="ICL_PEPM"/>
    <property type="match status" value="1"/>
</dbReference>
<dbReference type="STRING" id="573321.SAMN04488505_102890"/>
<keyword evidence="2" id="KW-1185">Reference proteome</keyword>
<dbReference type="Gene3D" id="3.20.20.60">
    <property type="entry name" value="Phosphoenolpyruvate-binding domains"/>
    <property type="match status" value="1"/>
</dbReference>
<gene>
    <name evidence="1" type="ORF">SAMN04488505_102890</name>
</gene>
<accession>A0A1H7SCF6</accession>
<protein>
    <submittedName>
        <fullName evidence="1">2-Methylisocitrate lyase, PEP mutase family</fullName>
    </submittedName>
</protein>
<dbReference type="OrthoDB" id="9780430at2"/>
<evidence type="ECO:0000313" key="2">
    <source>
        <dbReference type="Proteomes" id="UP000198984"/>
    </source>
</evidence>
<keyword evidence="1" id="KW-0456">Lyase</keyword>
<dbReference type="GO" id="GO:0016829">
    <property type="term" value="F:lyase activity"/>
    <property type="evidence" value="ECO:0007669"/>
    <property type="project" value="UniProtKB-KW"/>
</dbReference>
<dbReference type="SUPFAM" id="SSF51621">
    <property type="entry name" value="Phosphoenolpyruvate/pyruvate domain"/>
    <property type="match status" value="1"/>
</dbReference>
<dbReference type="EMBL" id="FOBB01000002">
    <property type="protein sequence ID" value="SEL70058.1"/>
    <property type="molecule type" value="Genomic_DNA"/>
</dbReference>
<dbReference type="RefSeq" id="WP_089910961.1">
    <property type="nucleotide sequence ID" value="NZ_FOBB01000002.1"/>
</dbReference>
<dbReference type="InterPro" id="IPR039556">
    <property type="entry name" value="ICL/PEPM"/>
</dbReference>
<evidence type="ECO:0000313" key="1">
    <source>
        <dbReference type="EMBL" id="SEL70058.1"/>
    </source>
</evidence>
<dbReference type="InterPro" id="IPR015813">
    <property type="entry name" value="Pyrv/PenolPyrv_kinase-like_dom"/>
</dbReference>
<dbReference type="InterPro" id="IPR040442">
    <property type="entry name" value="Pyrv_kinase-like_dom_sf"/>
</dbReference>
<dbReference type="PANTHER" id="PTHR42905:SF16">
    <property type="entry name" value="CARBOXYPHOSPHONOENOLPYRUVATE PHOSPHONOMUTASE-LIKE PROTEIN (AFU_ORTHOLOGUE AFUA_5G07230)"/>
    <property type="match status" value="1"/>
</dbReference>
<name>A0A1H7SCF6_9BACT</name>
<dbReference type="AlphaFoldDB" id="A0A1H7SCF6"/>
<dbReference type="Pfam" id="PF13714">
    <property type="entry name" value="PEP_mutase"/>
    <property type="match status" value="1"/>
</dbReference>
<proteinExistence type="predicted"/>